<keyword evidence="3" id="KW-1185">Reference proteome</keyword>
<evidence type="ECO:0000313" key="3">
    <source>
        <dbReference type="Proteomes" id="UP000275078"/>
    </source>
</evidence>
<organism evidence="2 3">
    <name type="scientific">Ascobolus immersus RN42</name>
    <dbReference type="NCBI Taxonomy" id="1160509"/>
    <lineage>
        <taxon>Eukaryota</taxon>
        <taxon>Fungi</taxon>
        <taxon>Dikarya</taxon>
        <taxon>Ascomycota</taxon>
        <taxon>Pezizomycotina</taxon>
        <taxon>Pezizomycetes</taxon>
        <taxon>Pezizales</taxon>
        <taxon>Ascobolaceae</taxon>
        <taxon>Ascobolus</taxon>
    </lineage>
</organism>
<name>A0A3N4I817_ASCIM</name>
<sequence>MPLQTPTIHRTLRALPSASRAFHTTPSTLFLNKLVNKKKAAAAAAAKAAAKAKEPELPASITKTTAAHKNIPAPGSFDDVFRDKTAKEDRNAPPPTLIRPLGFPNPPRAGENSGIDTRSLKERRDDFHDYEKHLKKRQQLEKRLFTPYFRDYMRMSASFRGKSFFSPTRLFKRDSALFFPNLVGQSLLGTYHDLAPLLSNKISIICVFSSRWAESQVQAFARDIDSVSEFETAREFGADLGEVQRVDVNIEENVLKRWVIKMSVPGIKRVVPEHRWGRYLVVSQGVSDEVRENTGLWNSKVGYTFLVDGEARIRWAGSGEPVGEEKEALLGGIRRLVAERRAMREGKVIDG</sequence>
<dbReference type="Pfam" id="PF05176">
    <property type="entry name" value="ATP-synt_10"/>
    <property type="match status" value="1"/>
</dbReference>
<gene>
    <name evidence="2" type="ORF">BJ508DRAFT_305890</name>
</gene>
<feature type="region of interest" description="Disordered" evidence="1">
    <location>
        <begin position="86"/>
        <end position="115"/>
    </location>
</feature>
<proteinExistence type="predicted"/>
<dbReference type="PANTHER" id="PTHR28106:SF1">
    <property type="entry name" value="MITOCHONDRIAL ATPASE COMPLEX SUBUNIT ATP10"/>
    <property type="match status" value="1"/>
</dbReference>
<feature type="compositionally biased region" description="Pro residues" evidence="1">
    <location>
        <begin position="92"/>
        <end position="107"/>
    </location>
</feature>
<accession>A0A3N4I817</accession>
<dbReference type="OrthoDB" id="17089at2759"/>
<protein>
    <submittedName>
        <fullName evidence="2">Uncharacterized protein</fullName>
    </submittedName>
</protein>
<dbReference type="PANTHER" id="PTHR28106">
    <property type="entry name" value="MITOCHONDRIAL ATPASE COMPLEX SUBUNIT ATP10"/>
    <property type="match status" value="1"/>
</dbReference>
<dbReference type="STRING" id="1160509.A0A3N4I817"/>
<dbReference type="GO" id="GO:0005743">
    <property type="term" value="C:mitochondrial inner membrane"/>
    <property type="evidence" value="ECO:0007669"/>
    <property type="project" value="TreeGrafter"/>
</dbReference>
<reference evidence="2 3" key="1">
    <citation type="journal article" date="2018" name="Nat. Ecol. Evol.">
        <title>Pezizomycetes genomes reveal the molecular basis of ectomycorrhizal truffle lifestyle.</title>
        <authorList>
            <person name="Murat C."/>
            <person name="Payen T."/>
            <person name="Noel B."/>
            <person name="Kuo A."/>
            <person name="Morin E."/>
            <person name="Chen J."/>
            <person name="Kohler A."/>
            <person name="Krizsan K."/>
            <person name="Balestrini R."/>
            <person name="Da Silva C."/>
            <person name="Montanini B."/>
            <person name="Hainaut M."/>
            <person name="Levati E."/>
            <person name="Barry K.W."/>
            <person name="Belfiori B."/>
            <person name="Cichocki N."/>
            <person name="Clum A."/>
            <person name="Dockter R.B."/>
            <person name="Fauchery L."/>
            <person name="Guy J."/>
            <person name="Iotti M."/>
            <person name="Le Tacon F."/>
            <person name="Lindquist E.A."/>
            <person name="Lipzen A."/>
            <person name="Malagnac F."/>
            <person name="Mello A."/>
            <person name="Molinier V."/>
            <person name="Miyauchi S."/>
            <person name="Poulain J."/>
            <person name="Riccioni C."/>
            <person name="Rubini A."/>
            <person name="Sitrit Y."/>
            <person name="Splivallo R."/>
            <person name="Traeger S."/>
            <person name="Wang M."/>
            <person name="Zifcakova L."/>
            <person name="Wipf D."/>
            <person name="Zambonelli A."/>
            <person name="Paolocci F."/>
            <person name="Nowrousian M."/>
            <person name="Ottonello S."/>
            <person name="Baldrian P."/>
            <person name="Spatafora J.W."/>
            <person name="Henrissat B."/>
            <person name="Nagy L.G."/>
            <person name="Aury J.M."/>
            <person name="Wincker P."/>
            <person name="Grigoriev I.V."/>
            <person name="Bonfante P."/>
            <person name="Martin F.M."/>
        </authorList>
    </citation>
    <scope>NUCLEOTIDE SEQUENCE [LARGE SCALE GENOMIC DNA]</scope>
    <source>
        <strain evidence="2 3">RN42</strain>
    </source>
</reference>
<evidence type="ECO:0000313" key="2">
    <source>
        <dbReference type="EMBL" id="RPA82232.1"/>
    </source>
</evidence>
<dbReference type="EMBL" id="ML119673">
    <property type="protein sequence ID" value="RPA82232.1"/>
    <property type="molecule type" value="Genomic_DNA"/>
</dbReference>
<dbReference type="InterPro" id="IPR007849">
    <property type="entry name" value="ATP10"/>
</dbReference>
<dbReference type="AlphaFoldDB" id="A0A3N4I817"/>
<dbReference type="GO" id="GO:0033615">
    <property type="term" value="P:mitochondrial proton-transporting ATP synthase complex assembly"/>
    <property type="evidence" value="ECO:0007669"/>
    <property type="project" value="TreeGrafter"/>
</dbReference>
<dbReference type="Proteomes" id="UP000275078">
    <property type="component" value="Unassembled WGS sequence"/>
</dbReference>
<evidence type="ECO:0000256" key="1">
    <source>
        <dbReference type="SAM" id="MobiDB-lite"/>
    </source>
</evidence>